<comment type="caution">
    <text evidence="2">The sequence shown here is derived from an EMBL/GenBank/DDBJ whole genome shotgun (WGS) entry which is preliminary data.</text>
</comment>
<evidence type="ECO:0000256" key="1">
    <source>
        <dbReference type="SAM" id="Phobius"/>
    </source>
</evidence>
<dbReference type="EMBL" id="FXUL01000005">
    <property type="protein sequence ID" value="SMP56851.1"/>
    <property type="molecule type" value="Genomic_DNA"/>
</dbReference>
<evidence type="ECO:0000313" key="3">
    <source>
        <dbReference type="Proteomes" id="UP001158049"/>
    </source>
</evidence>
<proteinExistence type="predicted"/>
<dbReference type="Proteomes" id="UP001158049">
    <property type="component" value="Unassembled WGS sequence"/>
</dbReference>
<dbReference type="Pfam" id="PF05987">
    <property type="entry name" value="DUF898"/>
    <property type="match status" value="1"/>
</dbReference>
<sequence length="352" mass="38583">MTNPGHLPAVQSVIVEPLRFTGSGSEYFRIWITNTFLSIITLGIYSAWAKVRRTRYFYANTRLSGASFDYHGKPTAILKGRAVGLALLVAYQLATESTSALAAALFALALIGMPWLIWKSLQFRLVNSSYRGLRFGFAGSLAGAYLAYLLWPVLAFFSAFLLAPFAHQRIKRYQHTQSRYGAVRFDFHAGVGGFYLTYLKTLLVMLAGVAVLALLFSGTLSMVTRRSVAPGAHVSLLGFIAALYAWFFLIVPLFSAMMQNLVWNHTSIGPHRFESRVSPGRVLFIALTNLVAIVCTAGLFTPFAKIRMLKYRIEAMALLADGSLDDFVADAQAQAGALGEGVADLLDLDLAL</sequence>
<dbReference type="RefSeq" id="WP_283441883.1">
    <property type="nucleotide sequence ID" value="NZ_FXUL01000005.1"/>
</dbReference>
<keyword evidence="1" id="KW-1133">Transmembrane helix</keyword>
<feature type="transmembrane region" description="Helical" evidence="1">
    <location>
        <begin position="236"/>
        <end position="262"/>
    </location>
</feature>
<feature type="transmembrane region" description="Helical" evidence="1">
    <location>
        <begin position="139"/>
        <end position="163"/>
    </location>
</feature>
<feature type="transmembrane region" description="Helical" evidence="1">
    <location>
        <begin position="28"/>
        <end position="48"/>
    </location>
</feature>
<reference evidence="2 3" key="1">
    <citation type="submission" date="2017-05" db="EMBL/GenBank/DDBJ databases">
        <authorList>
            <person name="Varghese N."/>
            <person name="Submissions S."/>
        </authorList>
    </citation>
    <scope>NUCLEOTIDE SEQUENCE [LARGE SCALE GENOMIC DNA]</scope>
    <source>
        <strain evidence="2 3">DSM 26001</strain>
    </source>
</reference>
<keyword evidence="1" id="KW-0812">Transmembrane</keyword>
<name>A0ABY1Q2P3_9BURK</name>
<keyword evidence="3" id="KW-1185">Reference proteome</keyword>
<feature type="transmembrane region" description="Helical" evidence="1">
    <location>
        <begin position="282"/>
        <end position="304"/>
    </location>
</feature>
<accession>A0ABY1Q2P3</accession>
<evidence type="ECO:0000313" key="2">
    <source>
        <dbReference type="EMBL" id="SMP56851.1"/>
    </source>
</evidence>
<keyword evidence="1" id="KW-0472">Membrane</keyword>
<protein>
    <submittedName>
        <fullName evidence="2">Uncharacterized membrane protein YjgN, DUF898 family</fullName>
    </submittedName>
</protein>
<gene>
    <name evidence="2" type="ORF">SAMN06295970_1055</name>
</gene>
<dbReference type="InterPro" id="IPR010295">
    <property type="entry name" value="DUF898"/>
</dbReference>
<organism evidence="2 3">
    <name type="scientific">Noviherbaspirillum suwonense</name>
    <dbReference type="NCBI Taxonomy" id="1224511"/>
    <lineage>
        <taxon>Bacteria</taxon>
        <taxon>Pseudomonadati</taxon>
        <taxon>Pseudomonadota</taxon>
        <taxon>Betaproteobacteria</taxon>
        <taxon>Burkholderiales</taxon>
        <taxon>Oxalobacteraceae</taxon>
        <taxon>Noviherbaspirillum</taxon>
    </lineage>
</organism>
<feature type="transmembrane region" description="Helical" evidence="1">
    <location>
        <begin position="100"/>
        <end position="118"/>
    </location>
</feature>
<feature type="transmembrane region" description="Helical" evidence="1">
    <location>
        <begin position="202"/>
        <end position="224"/>
    </location>
</feature>